<proteinExistence type="predicted"/>
<evidence type="ECO:0000313" key="1">
    <source>
        <dbReference type="EMBL" id="KAK3357957.1"/>
    </source>
</evidence>
<comment type="caution">
    <text evidence="1">The sequence shown here is derived from an EMBL/GenBank/DDBJ whole genome shotgun (WGS) entry which is preliminary data.</text>
</comment>
<dbReference type="Proteomes" id="UP001275084">
    <property type="component" value="Unassembled WGS sequence"/>
</dbReference>
<name>A0AAJ0MGQ6_9PEZI</name>
<reference evidence="1" key="1">
    <citation type="journal article" date="2023" name="Mol. Phylogenet. Evol.">
        <title>Genome-scale phylogeny and comparative genomics of the fungal order Sordariales.</title>
        <authorList>
            <person name="Hensen N."/>
            <person name="Bonometti L."/>
            <person name="Westerberg I."/>
            <person name="Brannstrom I.O."/>
            <person name="Guillou S."/>
            <person name="Cros-Aarteil S."/>
            <person name="Calhoun S."/>
            <person name="Haridas S."/>
            <person name="Kuo A."/>
            <person name="Mondo S."/>
            <person name="Pangilinan J."/>
            <person name="Riley R."/>
            <person name="LaButti K."/>
            <person name="Andreopoulos B."/>
            <person name="Lipzen A."/>
            <person name="Chen C."/>
            <person name="Yan M."/>
            <person name="Daum C."/>
            <person name="Ng V."/>
            <person name="Clum A."/>
            <person name="Steindorff A."/>
            <person name="Ohm R.A."/>
            <person name="Martin F."/>
            <person name="Silar P."/>
            <person name="Natvig D.O."/>
            <person name="Lalanne C."/>
            <person name="Gautier V."/>
            <person name="Ament-Velasquez S.L."/>
            <person name="Kruys A."/>
            <person name="Hutchinson M.I."/>
            <person name="Powell A.J."/>
            <person name="Barry K."/>
            <person name="Miller A.N."/>
            <person name="Grigoriev I.V."/>
            <person name="Debuchy R."/>
            <person name="Gladieux P."/>
            <person name="Hiltunen Thoren M."/>
            <person name="Johannesson H."/>
        </authorList>
    </citation>
    <scope>NUCLEOTIDE SEQUENCE</scope>
    <source>
        <strain evidence="1">CBS 955.72</strain>
    </source>
</reference>
<dbReference type="Gene3D" id="3.40.50.1820">
    <property type="entry name" value="alpha/beta hydrolase"/>
    <property type="match status" value="1"/>
</dbReference>
<sequence>MMAALTDYVNDPRFSQNFVLPASPARGRTSPFKVKYADYGYHHEGHPEEDNVVLFFGPLMASRLLQIPKDELAKKHKLRIITTDRPGIGGTDDAETKDRLSLWLEVIPSLLAHLGIPHVSVACHSGGTIWALDMLLHHPHLLHPTRPYLAIGGPWILPAHTSPLVPSLLKVLPAGLVGYTDKLARLINNHIGPAFASTMGLSQALGAKLAPAPVPGGEVEEPADDVPEGARFEDEVFPKIIERIYLEGMKGISSEAVLLLQKVDGVAGWGDWGDYDELVPRLAQALRAAGRRLRVDVFYAEKDLLIGDGGSKGPVWFDQCWREHGGDVIDYQSRVVEGADHDGVWNLRWGAAEEVFGRAGKLGEATMSGPTD</sequence>
<dbReference type="SUPFAM" id="SSF53474">
    <property type="entry name" value="alpha/beta-Hydrolases"/>
    <property type="match status" value="1"/>
</dbReference>
<gene>
    <name evidence="1" type="ORF">B0T25DRAFT_622549</name>
</gene>
<dbReference type="EMBL" id="JAUIQD010000003">
    <property type="protein sequence ID" value="KAK3357957.1"/>
    <property type="molecule type" value="Genomic_DNA"/>
</dbReference>
<reference evidence="1" key="2">
    <citation type="submission" date="2023-06" db="EMBL/GenBank/DDBJ databases">
        <authorList>
            <consortium name="Lawrence Berkeley National Laboratory"/>
            <person name="Haridas S."/>
            <person name="Hensen N."/>
            <person name="Bonometti L."/>
            <person name="Westerberg I."/>
            <person name="Brannstrom I.O."/>
            <person name="Guillou S."/>
            <person name="Cros-Aarteil S."/>
            <person name="Calhoun S."/>
            <person name="Kuo A."/>
            <person name="Mondo S."/>
            <person name="Pangilinan J."/>
            <person name="Riley R."/>
            <person name="Labutti K."/>
            <person name="Andreopoulos B."/>
            <person name="Lipzen A."/>
            <person name="Chen C."/>
            <person name="Yanf M."/>
            <person name="Daum C."/>
            <person name="Ng V."/>
            <person name="Clum A."/>
            <person name="Steindorff A."/>
            <person name="Ohm R."/>
            <person name="Martin F."/>
            <person name="Silar P."/>
            <person name="Natvig D."/>
            <person name="Lalanne C."/>
            <person name="Gautier V."/>
            <person name="Ament-Velasquez S.L."/>
            <person name="Kruys A."/>
            <person name="Hutchinson M.I."/>
            <person name="Powell A.J."/>
            <person name="Barry K."/>
            <person name="Miller A.N."/>
            <person name="Grigoriev I.V."/>
            <person name="Debuchy R."/>
            <person name="Gladieux P."/>
            <person name="Thoren M.H."/>
            <person name="Johannesson H."/>
        </authorList>
    </citation>
    <scope>NUCLEOTIDE SEQUENCE</scope>
    <source>
        <strain evidence="1">CBS 955.72</strain>
    </source>
</reference>
<evidence type="ECO:0000313" key="2">
    <source>
        <dbReference type="Proteomes" id="UP001275084"/>
    </source>
</evidence>
<dbReference type="AlphaFoldDB" id="A0AAJ0MGQ6"/>
<organism evidence="1 2">
    <name type="scientific">Lasiosphaeria hispida</name>
    <dbReference type="NCBI Taxonomy" id="260671"/>
    <lineage>
        <taxon>Eukaryota</taxon>
        <taxon>Fungi</taxon>
        <taxon>Dikarya</taxon>
        <taxon>Ascomycota</taxon>
        <taxon>Pezizomycotina</taxon>
        <taxon>Sordariomycetes</taxon>
        <taxon>Sordariomycetidae</taxon>
        <taxon>Sordariales</taxon>
        <taxon>Lasiosphaeriaceae</taxon>
        <taxon>Lasiosphaeria</taxon>
    </lineage>
</organism>
<evidence type="ECO:0008006" key="3">
    <source>
        <dbReference type="Google" id="ProtNLM"/>
    </source>
</evidence>
<keyword evidence="2" id="KW-1185">Reference proteome</keyword>
<dbReference type="InterPro" id="IPR029058">
    <property type="entry name" value="AB_hydrolase_fold"/>
</dbReference>
<accession>A0AAJ0MGQ6</accession>
<protein>
    <recommendedName>
        <fullName evidence="3">AB hydrolase-1 domain-containing protein</fullName>
    </recommendedName>
</protein>